<keyword evidence="1 4" id="KW-0689">Ribosomal protein</keyword>
<dbReference type="GO" id="GO:0003735">
    <property type="term" value="F:structural constituent of ribosome"/>
    <property type="evidence" value="ECO:0007669"/>
    <property type="project" value="UniProtKB-UniRule"/>
</dbReference>
<feature type="transmembrane region" description="Helical" evidence="5">
    <location>
        <begin position="14"/>
        <end position="30"/>
    </location>
</feature>
<evidence type="ECO:0000256" key="1">
    <source>
        <dbReference type="ARBA" id="ARBA00022980"/>
    </source>
</evidence>
<dbReference type="GO" id="GO:0006412">
    <property type="term" value="P:translation"/>
    <property type="evidence" value="ECO:0007669"/>
    <property type="project" value="InterPro"/>
</dbReference>
<evidence type="ECO:0000256" key="3">
    <source>
        <dbReference type="ARBA" id="ARBA00043969"/>
    </source>
</evidence>
<evidence type="ECO:0000256" key="4">
    <source>
        <dbReference type="RuleBase" id="RU368055"/>
    </source>
</evidence>
<comment type="subunit">
    <text evidence="4">Component of the large ribosomal subunit.</text>
</comment>
<name>A0A6A5HT84_CAERE</name>
<evidence type="ECO:0000313" key="7">
    <source>
        <dbReference type="Proteomes" id="UP000483820"/>
    </source>
</evidence>
<dbReference type="GO" id="GO:1990904">
    <property type="term" value="C:ribonucleoprotein complex"/>
    <property type="evidence" value="ECO:0007669"/>
    <property type="project" value="UniProtKB-KW"/>
</dbReference>
<comment type="caution">
    <text evidence="6">The sequence shown here is derived from an EMBL/GenBank/DDBJ whole genome shotgun (WGS) entry which is preliminary data.</text>
</comment>
<dbReference type="KEGG" id="crq:GCK72_002963"/>
<gene>
    <name evidence="6" type="ORF">GCK72_002963</name>
</gene>
<protein>
    <recommendedName>
        <fullName evidence="4">60S ribosomal protein L41</fullName>
    </recommendedName>
</protein>
<dbReference type="Proteomes" id="UP000483820">
    <property type="component" value="Chromosome I"/>
</dbReference>
<feature type="transmembrane region" description="Helical" evidence="5">
    <location>
        <begin position="42"/>
        <end position="63"/>
    </location>
</feature>
<dbReference type="RefSeq" id="XP_053592364.1">
    <property type="nucleotide sequence ID" value="XM_053723719.1"/>
</dbReference>
<dbReference type="InterPro" id="IPR007836">
    <property type="entry name" value="Ribosomal_eS32"/>
</dbReference>
<dbReference type="CTD" id="78773451"/>
<dbReference type="EMBL" id="WUAV01000001">
    <property type="protein sequence ID" value="KAF1771138.1"/>
    <property type="molecule type" value="Genomic_DNA"/>
</dbReference>
<dbReference type="GeneID" id="78773451"/>
<keyword evidence="5" id="KW-0472">Membrane</keyword>
<organism evidence="6 7">
    <name type="scientific">Caenorhabditis remanei</name>
    <name type="common">Caenorhabditis vulgaris</name>
    <dbReference type="NCBI Taxonomy" id="31234"/>
    <lineage>
        <taxon>Eukaryota</taxon>
        <taxon>Metazoa</taxon>
        <taxon>Ecdysozoa</taxon>
        <taxon>Nematoda</taxon>
        <taxon>Chromadorea</taxon>
        <taxon>Rhabditida</taxon>
        <taxon>Rhabditina</taxon>
        <taxon>Rhabditomorpha</taxon>
        <taxon>Rhabditoidea</taxon>
        <taxon>Rhabditidae</taxon>
        <taxon>Peloderinae</taxon>
        <taxon>Caenorhabditis</taxon>
    </lineage>
</organism>
<keyword evidence="5" id="KW-1133">Transmembrane helix</keyword>
<keyword evidence="2 4" id="KW-0687">Ribonucleoprotein</keyword>
<keyword evidence="5" id="KW-0812">Transmembrane</keyword>
<feature type="non-terminal residue" evidence="6">
    <location>
        <position position="1"/>
    </location>
</feature>
<evidence type="ECO:0000256" key="2">
    <source>
        <dbReference type="ARBA" id="ARBA00023274"/>
    </source>
</evidence>
<accession>A0A6A5HT84</accession>
<proteinExistence type="inferred from homology"/>
<evidence type="ECO:0000256" key="5">
    <source>
        <dbReference type="SAM" id="Phobius"/>
    </source>
</evidence>
<dbReference type="AlphaFoldDB" id="A0A6A5HT84"/>
<reference evidence="6 7" key="1">
    <citation type="submission" date="2019-12" db="EMBL/GenBank/DDBJ databases">
        <title>Chromosome-level assembly of the Caenorhabditis remanei genome.</title>
        <authorList>
            <person name="Teterina A.A."/>
            <person name="Willis J.H."/>
            <person name="Phillips P.C."/>
        </authorList>
    </citation>
    <scope>NUCLEOTIDE SEQUENCE [LARGE SCALE GENOMIC DNA]</scope>
    <source>
        <strain evidence="6 7">PX506</strain>
        <tissue evidence="6">Whole organism</tissue>
    </source>
</reference>
<dbReference type="Pfam" id="PF05162">
    <property type="entry name" value="Ribosomal_L41"/>
    <property type="match status" value="1"/>
</dbReference>
<evidence type="ECO:0000313" key="6">
    <source>
        <dbReference type="EMBL" id="KAF1771138.1"/>
    </source>
</evidence>
<dbReference type="GO" id="GO:0005840">
    <property type="term" value="C:ribosome"/>
    <property type="evidence" value="ECO:0007669"/>
    <property type="project" value="UniProtKB-KW"/>
</dbReference>
<comment type="similarity">
    <text evidence="3 4">Belongs to the eukaryotic ribosomal protein eS32 family.</text>
</comment>
<sequence>TCRSTCRYFHLPKIAAFLFLQSFVVAVFLVENNNFSFGNSVLCFDFAIVLSVPFFFLFIYRLFSGFVHGPPVSKQLNKMREKWRKKRMRRLKRKRRAAKK</sequence>